<dbReference type="Pfam" id="PF10140">
    <property type="entry name" value="YukC"/>
    <property type="match status" value="1"/>
</dbReference>
<protein>
    <submittedName>
        <fullName evidence="4">Type VII secretion protein EssB</fullName>
    </submittedName>
</protein>
<feature type="region of interest" description="Disordered" evidence="2">
    <location>
        <begin position="381"/>
        <end position="423"/>
    </location>
</feature>
<dbReference type="RefSeq" id="WP_317123757.1">
    <property type="nucleotide sequence ID" value="NZ_JAWJBA010000011.1"/>
</dbReference>
<dbReference type="EMBL" id="JAWJBA010000011">
    <property type="protein sequence ID" value="MDV2686602.1"/>
    <property type="molecule type" value="Genomic_DNA"/>
</dbReference>
<keyword evidence="3" id="KW-0812">Transmembrane</keyword>
<name>A0ABU3XFC5_9BACI</name>
<evidence type="ECO:0000256" key="1">
    <source>
        <dbReference type="ARBA" id="ARBA00010163"/>
    </source>
</evidence>
<dbReference type="InterPro" id="IPR042565">
    <property type="entry name" value="T7SS_EssB_C"/>
</dbReference>
<dbReference type="Gene3D" id="1.10.510.10">
    <property type="entry name" value="Transferase(Phosphotransferase) domain 1"/>
    <property type="match status" value="1"/>
</dbReference>
<keyword evidence="3" id="KW-0472">Membrane</keyword>
<accession>A0ABU3XFC5</accession>
<keyword evidence="5" id="KW-1185">Reference proteome</keyword>
<sequence length="423" mass="49567">MEEKRLSYLEKQIEATVTKEKGQHVFLFQKAKIKLKDHLEIGMIAQINDPIERVIEETEDELKLVMKRPKTILNFNMLTRKTTYAKWLFVHKLVRAVEAHSYQRLNVVVCPDNIVFDRSFNPVFLHYGVKESLPPYSGDPDNLLLEVKATISELIDDSRTFHEYYHFHTTLTLSPLVQEIFTLKSLSELAHFVETTIEEIEIREKALVHLPKKKWLTQKYSLIAVGALLLPLIAYSIYSFFFVQPKQEAFIQSSEAFLTTNYSEVINQLSYYSADSMPYVTQYQLATSYVEYESLTEDQRNTIRNTLTLQSDERYFTYWIYIGRGENEEAVDLARSLEDRDLVMLGLLKYREDIKADDRLSGQEKEEELQVIQNEIDEYMREREELEAQEEQEETEMEPEEPEVAEPSSEPEVDVETNDDSES</sequence>
<evidence type="ECO:0000313" key="5">
    <source>
        <dbReference type="Proteomes" id="UP001287282"/>
    </source>
</evidence>
<evidence type="ECO:0000313" key="4">
    <source>
        <dbReference type="EMBL" id="MDV2686602.1"/>
    </source>
</evidence>
<evidence type="ECO:0000256" key="3">
    <source>
        <dbReference type="SAM" id="Phobius"/>
    </source>
</evidence>
<organism evidence="4 5">
    <name type="scientific">Alkalihalophilus lindianensis</name>
    <dbReference type="NCBI Taxonomy" id="1630542"/>
    <lineage>
        <taxon>Bacteria</taxon>
        <taxon>Bacillati</taxon>
        <taxon>Bacillota</taxon>
        <taxon>Bacilli</taxon>
        <taxon>Bacillales</taxon>
        <taxon>Bacillaceae</taxon>
        <taxon>Alkalihalophilus</taxon>
    </lineage>
</organism>
<feature type="compositionally biased region" description="Acidic residues" evidence="2">
    <location>
        <begin position="387"/>
        <end position="423"/>
    </location>
</feature>
<gene>
    <name evidence="4" type="primary">essB</name>
    <name evidence="4" type="ORF">RYX56_19775</name>
</gene>
<comment type="similarity">
    <text evidence="1">Belongs to the EssB family.</text>
</comment>
<proteinExistence type="inferred from homology"/>
<comment type="caution">
    <text evidence="4">The sequence shown here is derived from an EMBL/GenBank/DDBJ whole genome shotgun (WGS) entry which is preliminary data.</text>
</comment>
<dbReference type="Proteomes" id="UP001287282">
    <property type="component" value="Unassembled WGS sequence"/>
</dbReference>
<dbReference type="Gene3D" id="1.25.40.680">
    <property type="entry name" value="Type VII secretion system EssB, C-terminal-like domain"/>
    <property type="match status" value="1"/>
</dbReference>
<keyword evidence="3" id="KW-1133">Transmembrane helix</keyword>
<feature type="transmembrane region" description="Helical" evidence="3">
    <location>
        <begin position="220"/>
        <end position="243"/>
    </location>
</feature>
<reference evidence="4 5" key="1">
    <citation type="submission" date="2023-10" db="EMBL/GenBank/DDBJ databases">
        <title>Screening of Alkalihalobacillus lindianensis BZ-TG-R113 and Its Alleviation of Salt Stress on Rapeseed Growth.</title>
        <authorList>
            <person name="Zhao B."/>
            <person name="Guo T."/>
        </authorList>
    </citation>
    <scope>NUCLEOTIDE SEQUENCE [LARGE SCALE GENOMIC DNA]</scope>
    <source>
        <strain evidence="4 5">BZ-TG-R113</strain>
    </source>
</reference>
<dbReference type="NCBIfam" id="TIGR03926">
    <property type="entry name" value="T7_EssB"/>
    <property type="match status" value="1"/>
</dbReference>
<dbReference type="InterPro" id="IPR018778">
    <property type="entry name" value="T7SS_EssB"/>
</dbReference>
<evidence type="ECO:0000256" key="2">
    <source>
        <dbReference type="SAM" id="MobiDB-lite"/>
    </source>
</evidence>